<dbReference type="EMBL" id="SLWY01000005">
    <property type="protein sequence ID" value="TCO82245.1"/>
    <property type="molecule type" value="Genomic_DNA"/>
</dbReference>
<feature type="transmembrane region" description="Helical" evidence="1">
    <location>
        <begin position="51"/>
        <end position="70"/>
    </location>
</feature>
<keyword evidence="1" id="KW-0472">Membrane</keyword>
<dbReference type="AlphaFoldDB" id="A0A4R2LRH5"/>
<proteinExistence type="predicted"/>
<evidence type="ECO:0000313" key="3">
    <source>
        <dbReference type="Proteomes" id="UP000295765"/>
    </source>
</evidence>
<evidence type="ECO:0000313" key="2">
    <source>
        <dbReference type="EMBL" id="TCO82245.1"/>
    </source>
</evidence>
<feature type="transmembrane region" description="Helical" evidence="1">
    <location>
        <begin position="25"/>
        <end position="45"/>
    </location>
</feature>
<comment type="caution">
    <text evidence="2">The sequence shown here is derived from an EMBL/GenBank/DDBJ whole genome shotgun (WGS) entry which is preliminary data.</text>
</comment>
<organism evidence="2 3">
    <name type="scientific">Plasticicumulans lactativorans</name>
    <dbReference type="NCBI Taxonomy" id="1133106"/>
    <lineage>
        <taxon>Bacteria</taxon>
        <taxon>Pseudomonadati</taxon>
        <taxon>Pseudomonadota</taxon>
        <taxon>Gammaproteobacteria</taxon>
        <taxon>Candidatus Competibacteraceae</taxon>
        <taxon>Plasticicumulans</taxon>
    </lineage>
</organism>
<dbReference type="Pfam" id="PF10003">
    <property type="entry name" value="DUF2244"/>
    <property type="match status" value="1"/>
</dbReference>
<gene>
    <name evidence="2" type="ORF">EV699_10527</name>
</gene>
<keyword evidence="3" id="KW-1185">Reference proteome</keyword>
<keyword evidence="1" id="KW-1133">Transmembrane helix</keyword>
<name>A0A4R2LRH5_9GAMM</name>
<sequence>MQPGSADTLVCFVLRPNRSASRRTLGLFYASLCSVSAGVAGGFASVGLWPVLPFAGLELLALGVALAWVARQAERAERVCVTGERVTIERRPPDGAAVSLPRLWAQVEFWRDARAWRPSRLVLASHGRRVEIGAFLTDAEREQLARALRGWVGSAAARH</sequence>
<evidence type="ECO:0000256" key="1">
    <source>
        <dbReference type="SAM" id="Phobius"/>
    </source>
</evidence>
<keyword evidence="1" id="KW-0812">Transmembrane</keyword>
<accession>A0A4R2LRH5</accession>
<dbReference type="InterPro" id="IPR019253">
    <property type="entry name" value="DUF2244_TM"/>
</dbReference>
<protein>
    <submittedName>
        <fullName evidence="2">Putative membrane protein</fullName>
    </submittedName>
</protein>
<reference evidence="2 3" key="1">
    <citation type="submission" date="2019-03" db="EMBL/GenBank/DDBJ databases">
        <title>Genomic Encyclopedia of Type Strains, Phase IV (KMG-IV): sequencing the most valuable type-strain genomes for metagenomic binning, comparative biology and taxonomic classification.</title>
        <authorList>
            <person name="Goeker M."/>
        </authorList>
    </citation>
    <scope>NUCLEOTIDE SEQUENCE [LARGE SCALE GENOMIC DNA]</scope>
    <source>
        <strain evidence="2 3">DSM 25287</strain>
    </source>
</reference>
<dbReference type="Proteomes" id="UP000295765">
    <property type="component" value="Unassembled WGS sequence"/>
</dbReference>